<evidence type="ECO:0000313" key="9">
    <source>
        <dbReference type="EMBL" id="RZS86582.1"/>
    </source>
</evidence>
<dbReference type="Gene3D" id="3.40.720.10">
    <property type="entry name" value="Alkaline Phosphatase, subunit A"/>
    <property type="match status" value="1"/>
</dbReference>
<dbReference type="SUPFAM" id="SSF53649">
    <property type="entry name" value="Alkaline phosphatase-like"/>
    <property type="match status" value="1"/>
</dbReference>
<dbReference type="GO" id="GO:0005886">
    <property type="term" value="C:plasma membrane"/>
    <property type="evidence" value="ECO:0007669"/>
    <property type="project" value="UniProtKB-SubCell"/>
</dbReference>
<evidence type="ECO:0000256" key="1">
    <source>
        <dbReference type="ARBA" id="ARBA00004651"/>
    </source>
</evidence>
<dbReference type="AlphaFoldDB" id="A0A4Q7NND2"/>
<evidence type="ECO:0000256" key="4">
    <source>
        <dbReference type="ARBA" id="ARBA00022692"/>
    </source>
</evidence>
<dbReference type="GO" id="GO:0009244">
    <property type="term" value="P:lipopolysaccharide core region biosynthetic process"/>
    <property type="evidence" value="ECO:0007669"/>
    <property type="project" value="TreeGrafter"/>
</dbReference>
<feature type="domain" description="Sulfatase N-terminal" evidence="8">
    <location>
        <begin position="228"/>
        <end position="490"/>
    </location>
</feature>
<protein>
    <submittedName>
        <fullName evidence="9">Heptose-I-phosphate ethanolaminephosphotransferase</fullName>
    </submittedName>
</protein>
<keyword evidence="4 7" id="KW-0812">Transmembrane</keyword>
<keyword evidence="2" id="KW-1003">Cell membrane</keyword>
<dbReference type="PANTHER" id="PTHR30443:SF2">
    <property type="entry name" value="PHOSPHOETHANOLAMINE TRANSFERASE EPTC"/>
    <property type="match status" value="1"/>
</dbReference>
<evidence type="ECO:0000256" key="5">
    <source>
        <dbReference type="ARBA" id="ARBA00022989"/>
    </source>
</evidence>
<dbReference type="InterPro" id="IPR058130">
    <property type="entry name" value="PEA_transf_C"/>
</dbReference>
<keyword evidence="5 7" id="KW-1133">Transmembrane helix</keyword>
<evidence type="ECO:0000256" key="6">
    <source>
        <dbReference type="ARBA" id="ARBA00023136"/>
    </source>
</evidence>
<keyword evidence="6 7" id="KW-0472">Membrane</keyword>
<evidence type="ECO:0000256" key="2">
    <source>
        <dbReference type="ARBA" id="ARBA00022475"/>
    </source>
</evidence>
<name>A0A4Q7NND2_9BURK</name>
<evidence type="ECO:0000313" key="10">
    <source>
        <dbReference type="Proteomes" id="UP000292445"/>
    </source>
</evidence>
<feature type="transmembrane region" description="Helical" evidence="7">
    <location>
        <begin position="42"/>
        <end position="60"/>
    </location>
</feature>
<dbReference type="Pfam" id="PF00884">
    <property type="entry name" value="Sulfatase"/>
    <property type="match status" value="1"/>
</dbReference>
<keyword evidence="10" id="KW-1185">Reference proteome</keyword>
<feature type="transmembrane region" description="Helical" evidence="7">
    <location>
        <begin position="16"/>
        <end position="36"/>
    </location>
</feature>
<evidence type="ECO:0000256" key="7">
    <source>
        <dbReference type="SAM" id="Phobius"/>
    </source>
</evidence>
<comment type="subcellular location">
    <subcellularLocation>
        <location evidence="1">Cell membrane</location>
        <topology evidence="1">Multi-pass membrane protein</topology>
    </subcellularLocation>
</comment>
<accession>A0A4Q7NND2</accession>
<sequence length="547" mass="60554">MISPAFTRQKLATHSVAAWLPSLLLGALSLLFIVQGYDGKRVGQVMVLLLPFVVWLAWPVRSAWLHWLRAGIVWLATVGFMLDAVARSYLTATYQAAPDSSLVLGAIANTNVREGGEYLSSYWPTLLPAALVVLVAALVVAGLVALGRRSAGRSRWARVVLVSLLLVGTAAHASKPWRRLQPVAFWVNWNLSVQQLRADWADMQDDRDAALARAKAVQPVVSRPGPATVVLVISDSVNRDNLSLYGYARATTPRLMVQQRELGDSMVVMRHAWSVDASTLPSLTNMFSFGRAAGDESQHLLALARQAGYKTWWISNHDDVAIEHQHGRLADVVDFVNREPGRITRSLDEEILDCVQEALDDPADTKFIVVHLLGAHPHYEKRFPLGDNPFDDEVDAVEAGMMQQKRASWVRRSRHAYDAALLYHDTIVSRLLDQTRAAGEDRSNEYLAWMYLSDHGQEVGHGGNLVGHSPGTPAGYRIPAIVWRNALASAPATETALRPFRADWTGWTVADLLHLSWAGKEYSRSVLSTTYKWVEPVIPVEGVSFNE</sequence>
<feature type="transmembrane region" description="Helical" evidence="7">
    <location>
        <begin position="122"/>
        <end position="144"/>
    </location>
</feature>
<evidence type="ECO:0000259" key="8">
    <source>
        <dbReference type="Pfam" id="PF00884"/>
    </source>
</evidence>
<proteinExistence type="predicted"/>
<dbReference type="OrthoDB" id="9786870at2"/>
<dbReference type="EMBL" id="SGXC01000001">
    <property type="protein sequence ID" value="RZS86582.1"/>
    <property type="molecule type" value="Genomic_DNA"/>
</dbReference>
<evidence type="ECO:0000256" key="3">
    <source>
        <dbReference type="ARBA" id="ARBA00022679"/>
    </source>
</evidence>
<comment type="caution">
    <text evidence="9">The sequence shown here is derived from an EMBL/GenBank/DDBJ whole genome shotgun (WGS) entry which is preliminary data.</text>
</comment>
<feature type="transmembrane region" description="Helical" evidence="7">
    <location>
        <begin position="156"/>
        <end position="173"/>
    </location>
</feature>
<dbReference type="InterPro" id="IPR040423">
    <property type="entry name" value="PEA_transferase"/>
</dbReference>
<organism evidence="9 10">
    <name type="scientific">Pigmentiphaga kullae</name>
    <dbReference type="NCBI Taxonomy" id="151784"/>
    <lineage>
        <taxon>Bacteria</taxon>
        <taxon>Pseudomonadati</taxon>
        <taxon>Pseudomonadota</taxon>
        <taxon>Betaproteobacteria</taxon>
        <taxon>Burkholderiales</taxon>
        <taxon>Alcaligenaceae</taxon>
        <taxon>Pigmentiphaga</taxon>
    </lineage>
</organism>
<gene>
    <name evidence="9" type="ORF">EV675_2629</name>
</gene>
<dbReference type="RefSeq" id="WP_130357660.1">
    <property type="nucleotide sequence ID" value="NZ_SGXC01000001.1"/>
</dbReference>
<keyword evidence="3 9" id="KW-0808">Transferase</keyword>
<dbReference type="GO" id="GO:0016776">
    <property type="term" value="F:phosphotransferase activity, phosphate group as acceptor"/>
    <property type="evidence" value="ECO:0007669"/>
    <property type="project" value="TreeGrafter"/>
</dbReference>
<dbReference type="CDD" id="cd16017">
    <property type="entry name" value="LptA"/>
    <property type="match status" value="1"/>
</dbReference>
<reference evidence="9 10" key="1">
    <citation type="submission" date="2019-02" db="EMBL/GenBank/DDBJ databases">
        <title>Genomic Encyclopedia of Type Strains, Phase IV (KMG-IV): sequencing the most valuable type-strain genomes for metagenomic binning, comparative biology and taxonomic classification.</title>
        <authorList>
            <person name="Goeker M."/>
        </authorList>
    </citation>
    <scope>NUCLEOTIDE SEQUENCE [LARGE SCALE GENOMIC DNA]</scope>
    <source>
        <strain evidence="9 10">K24</strain>
    </source>
</reference>
<dbReference type="PANTHER" id="PTHR30443">
    <property type="entry name" value="INNER MEMBRANE PROTEIN"/>
    <property type="match status" value="1"/>
</dbReference>
<dbReference type="InterPro" id="IPR000917">
    <property type="entry name" value="Sulfatase_N"/>
</dbReference>
<feature type="transmembrane region" description="Helical" evidence="7">
    <location>
        <begin position="72"/>
        <end position="90"/>
    </location>
</feature>
<dbReference type="Proteomes" id="UP000292445">
    <property type="component" value="Unassembled WGS sequence"/>
</dbReference>
<dbReference type="InterPro" id="IPR017850">
    <property type="entry name" value="Alkaline_phosphatase_core_sf"/>
</dbReference>